<feature type="transmembrane region" description="Helical" evidence="7">
    <location>
        <begin position="381"/>
        <end position="405"/>
    </location>
</feature>
<feature type="transmembrane region" description="Helical" evidence="7">
    <location>
        <begin position="169"/>
        <end position="195"/>
    </location>
</feature>
<evidence type="ECO:0000259" key="8">
    <source>
        <dbReference type="PROSITE" id="PS50850"/>
    </source>
</evidence>
<comment type="caution">
    <text evidence="9">The sequence shown here is derived from an EMBL/GenBank/DDBJ whole genome shotgun (WGS) entry which is preliminary data.</text>
</comment>
<evidence type="ECO:0000256" key="1">
    <source>
        <dbReference type="ARBA" id="ARBA00004651"/>
    </source>
</evidence>
<keyword evidence="2" id="KW-0813">Transport</keyword>
<evidence type="ECO:0000256" key="2">
    <source>
        <dbReference type="ARBA" id="ARBA00022448"/>
    </source>
</evidence>
<dbReference type="PROSITE" id="PS50850">
    <property type="entry name" value="MFS"/>
    <property type="match status" value="1"/>
</dbReference>
<dbReference type="EMBL" id="BSEJ01000012">
    <property type="protein sequence ID" value="GLJ62279.1"/>
    <property type="molecule type" value="Genomic_DNA"/>
</dbReference>
<dbReference type="InterPro" id="IPR020846">
    <property type="entry name" value="MFS_dom"/>
</dbReference>
<keyword evidence="10" id="KW-1185">Reference proteome</keyword>
<dbReference type="GO" id="GO:0005886">
    <property type="term" value="C:plasma membrane"/>
    <property type="evidence" value="ECO:0007669"/>
    <property type="project" value="UniProtKB-SubCell"/>
</dbReference>
<dbReference type="Pfam" id="PF07690">
    <property type="entry name" value="MFS_1"/>
    <property type="match status" value="1"/>
</dbReference>
<feature type="transmembrane region" description="Helical" evidence="7">
    <location>
        <begin position="132"/>
        <end position="157"/>
    </location>
</feature>
<feature type="transmembrane region" description="Helical" evidence="7">
    <location>
        <begin position="29"/>
        <end position="55"/>
    </location>
</feature>
<dbReference type="PROSITE" id="PS00217">
    <property type="entry name" value="SUGAR_TRANSPORT_2"/>
    <property type="match status" value="1"/>
</dbReference>
<feature type="transmembrane region" description="Helical" evidence="7">
    <location>
        <begin position="319"/>
        <end position="339"/>
    </location>
</feature>
<reference evidence="9" key="1">
    <citation type="journal article" date="2014" name="Int. J. Syst. Evol. Microbiol.">
        <title>Complete genome sequence of Corynebacterium casei LMG S-19264T (=DSM 44701T), isolated from a smear-ripened cheese.</title>
        <authorList>
            <consortium name="US DOE Joint Genome Institute (JGI-PGF)"/>
            <person name="Walter F."/>
            <person name="Albersmeier A."/>
            <person name="Kalinowski J."/>
            <person name="Ruckert C."/>
        </authorList>
    </citation>
    <scope>NUCLEOTIDE SEQUENCE</scope>
    <source>
        <strain evidence="9">VKM Ac-1020</strain>
    </source>
</reference>
<gene>
    <name evidence="9" type="ORF">GCM10017576_24090</name>
</gene>
<evidence type="ECO:0000256" key="4">
    <source>
        <dbReference type="ARBA" id="ARBA00022692"/>
    </source>
</evidence>
<feature type="transmembrane region" description="Helical" evidence="7">
    <location>
        <begin position="411"/>
        <end position="431"/>
    </location>
</feature>
<reference evidence="9" key="2">
    <citation type="submission" date="2023-01" db="EMBL/GenBank/DDBJ databases">
        <authorList>
            <person name="Sun Q."/>
            <person name="Evtushenko L."/>
        </authorList>
    </citation>
    <scope>NUCLEOTIDE SEQUENCE</scope>
    <source>
        <strain evidence="9">VKM Ac-1020</strain>
    </source>
</reference>
<dbReference type="InterPro" id="IPR005829">
    <property type="entry name" value="Sugar_transporter_CS"/>
</dbReference>
<feature type="transmembrane region" description="Helical" evidence="7">
    <location>
        <begin position="201"/>
        <end position="220"/>
    </location>
</feature>
<keyword evidence="4 7" id="KW-0812">Transmembrane</keyword>
<sequence length="443" mass="46147">MMSNTPSTSSTEPVAIDTATLRTPQMKRILASSFLGSAIEFYDFLLYVTAASLVFQHIFFDNLPPAVAVFASFGTLAAGYVARPIGGIIFGHYGDRLGRKGALVVSMVMMGLATVVIGLLPTYAQIGVAAPILLVVLRVLQGIAVGGEWGGAVLIALEHAPGGRRGFAASFANLGAPAGAAMATAALGLATLLPADQFQDWGWRIPFLLSAGLLAVGLFVRLKVVESPLFQTFEKEAEKRRLPIIDVFAKHWRVVVLGVLVAMSQLTISGMASAWAVNVAVTAGADSTGVLTSKTLAAVAMFVATIVGARLCDRYGRRPILAIGIIAAILFAFPFVFLAQGGTVLSFAVAVFVAQGLQGFILGPLASFLSELFPTAVRFTGASLCFQGASAIGTGFTPLVAAALMTAGGTILLGSVWVAVLVLCLIAVFIAREGRTLDLSDIH</sequence>
<dbReference type="Proteomes" id="UP001142462">
    <property type="component" value="Unassembled WGS sequence"/>
</dbReference>
<dbReference type="PANTHER" id="PTHR43045">
    <property type="entry name" value="SHIKIMATE TRANSPORTER"/>
    <property type="match status" value="1"/>
</dbReference>
<evidence type="ECO:0000313" key="10">
    <source>
        <dbReference type="Proteomes" id="UP001142462"/>
    </source>
</evidence>
<feature type="transmembrane region" description="Helical" evidence="7">
    <location>
        <begin position="295"/>
        <end position="312"/>
    </location>
</feature>
<evidence type="ECO:0000256" key="6">
    <source>
        <dbReference type="ARBA" id="ARBA00023136"/>
    </source>
</evidence>
<dbReference type="PANTHER" id="PTHR43045:SF1">
    <property type="entry name" value="SHIKIMATE TRANSPORTER"/>
    <property type="match status" value="1"/>
</dbReference>
<evidence type="ECO:0000313" key="9">
    <source>
        <dbReference type="EMBL" id="GLJ62279.1"/>
    </source>
</evidence>
<feature type="transmembrane region" description="Helical" evidence="7">
    <location>
        <begin position="67"/>
        <end position="90"/>
    </location>
</feature>
<dbReference type="Gene3D" id="1.20.1250.20">
    <property type="entry name" value="MFS general substrate transporter like domains"/>
    <property type="match status" value="2"/>
</dbReference>
<comment type="subcellular location">
    <subcellularLocation>
        <location evidence="1">Cell membrane</location>
        <topology evidence="1">Multi-pass membrane protein</topology>
    </subcellularLocation>
</comment>
<keyword evidence="6 7" id="KW-0472">Membrane</keyword>
<proteinExistence type="predicted"/>
<dbReference type="InterPro" id="IPR036259">
    <property type="entry name" value="MFS_trans_sf"/>
</dbReference>
<keyword evidence="5 7" id="KW-1133">Transmembrane helix</keyword>
<evidence type="ECO:0000256" key="7">
    <source>
        <dbReference type="SAM" id="Phobius"/>
    </source>
</evidence>
<dbReference type="SUPFAM" id="SSF103473">
    <property type="entry name" value="MFS general substrate transporter"/>
    <property type="match status" value="1"/>
</dbReference>
<feature type="domain" description="Major facilitator superfamily (MFS) profile" evidence="8">
    <location>
        <begin position="29"/>
        <end position="435"/>
    </location>
</feature>
<protein>
    <submittedName>
        <fullName evidence="9">MFS transporter</fullName>
    </submittedName>
</protein>
<keyword evidence="3" id="KW-1003">Cell membrane</keyword>
<organism evidence="9 10">
    <name type="scientific">Microbacterium barkeri</name>
    <dbReference type="NCBI Taxonomy" id="33917"/>
    <lineage>
        <taxon>Bacteria</taxon>
        <taxon>Bacillati</taxon>
        <taxon>Actinomycetota</taxon>
        <taxon>Actinomycetes</taxon>
        <taxon>Micrococcales</taxon>
        <taxon>Microbacteriaceae</taxon>
        <taxon>Microbacterium</taxon>
    </lineage>
</organism>
<accession>A0A9W6H518</accession>
<dbReference type="AlphaFoldDB" id="A0A9W6H518"/>
<dbReference type="InterPro" id="IPR011701">
    <property type="entry name" value="MFS"/>
</dbReference>
<dbReference type="GO" id="GO:0022857">
    <property type="term" value="F:transmembrane transporter activity"/>
    <property type="evidence" value="ECO:0007669"/>
    <property type="project" value="InterPro"/>
</dbReference>
<feature type="transmembrane region" description="Helical" evidence="7">
    <location>
        <begin position="345"/>
        <end position="369"/>
    </location>
</feature>
<feature type="transmembrane region" description="Helical" evidence="7">
    <location>
        <begin position="102"/>
        <end position="126"/>
    </location>
</feature>
<evidence type="ECO:0000256" key="3">
    <source>
        <dbReference type="ARBA" id="ARBA00022475"/>
    </source>
</evidence>
<name>A0A9W6H518_9MICO</name>
<evidence type="ECO:0000256" key="5">
    <source>
        <dbReference type="ARBA" id="ARBA00022989"/>
    </source>
</evidence>
<feature type="transmembrane region" description="Helical" evidence="7">
    <location>
        <begin position="254"/>
        <end position="275"/>
    </location>
</feature>